<comment type="subcellular location">
    <subcellularLocation>
        <location evidence="8">Cytoplasm</location>
    </subcellularLocation>
</comment>
<feature type="binding site" evidence="8">
    <location>
        <position position="140"/>
    </location>
    <ligand>
        <name>substrate</name>
    </ligand>
</feature>
<comment type="function">
    <text evidence="8">Catalyzes the transfer of a phosphate group to glutamate to form L-glutamate 5-phosphate.</text>
</comment>
<comment type="caution">
    <text evidence="10">The sequence shown here is derived from an EMBL/GenBank/DDBJ whole genome shotgun (WGS) entry which is preliminary data.</text>
</comment>
<dbReference type="InterPro" id="IPR011529">
    <property type="entry name" value="Glu_5kinase"/>
</dbReference>
<feature type="binding site" evidence="8">
    <location>
        <begin position="214"/>
        <end position="220"/>
    </location>
    <ligand>
        <name>ATP</name>
        <dbReference type="ChEBI" id="CHEBI:30616"/>
    </ligand>
</feature>
<dbReference type="GO" id="GO:0004349">
    <property type="term" value="F:glutamate 5-kinase activity"/>
    <property type="evidence" value="ECO:0007669"/>
    <property type="project" value="UniProtKB-UniRule"/>
</dbReference>
<keyword evidence="11" id="KW-1185">Reference proteome</keyword>
<name>M2NFT2_9FIRM</name>
<evidence type="ECO:0000256" key="5">
    <source>
        <dbReference type="ARBA" id="ARBA00022741"/>
    </source>
</evidence>
<dbReference type="GO" id="GO:0055129">
    <property type="term" value="P:L-proline biosynthetic process"/>
    <property type="evidence" value="ECO:0007669"/>
    <property type="project" value="UniProtKB-UniRule"/>
</dbReference>
<evidence type="ECO:0000256" key="6">
    <source>
        <dbReference type="ARBA" id="ARBA00022777"/>
    </source>
</evidence>
<evidence type="ECO:0000256" key="1">
    <source>
        <dbReference type="ARBA" id="ARBA00022490"/>
    </source>
</evidence>
<dbReference type="PROSITE" id="PS50890">
    <property type="entry name" value="PUA"/>
    <property type="match status" value="1"/>
</dbReference>
<organism evidence="10 11">
    <name type="scientific">Eggerthia catenaformis OT 569 = DSM 20559</name>
    <dbReference type="NCBI Taxonomy" id="999415"/>
    <lineage>
        <taxon>Bacteria</taxon>
        <taxon>Bacillati</taxon>
        <taxon>Bacillota</taxon>
        <taxon>Erysipelotrichia</taxon>
        <taxon>Erysipelotrichales</taxon>
        <taxon>Coprobacillaceae</taxon>
        <taxon>Eggerthia</taxon>
    </lineage>
</organism>
<dbReference type="SUPFAM" id="SSF53633">
    <property type="entry name" value="Carbamate kinase-like"/>
    <property type="match status" value="1"/>
</dbReference>
<evidence type="ECO:0000256" key="2">
    <source>
        <dbReference type="ARBA" id="ARBA00022605"/>
    </source>
</evidence>
<dbReference type="InterPro" id="IPR001057">
    <property type="entry name" value="Glu/AcGlu_kinase"/>
</dbReference>
<keyword evidence="2 8" id="KW-0028">Amino-acid biosynthesis</keyword>
<dbReference type="EC" id="2.7.2.11" evidence="8"/>
<dbReference type="PANTHER" id="PTHR43654:SF1">
    <property type="entry name" value="ISOPENTENYL PHOSPHATE KINASE"/>
    <property type="match status" value="1"/>
</dbReference>
<feature type="binding site" evidence="8">
    <location>
        <position position="53"/>
    </location>
    <ligand>
        <name>substrate</name>
    </ligand>
</feature>
<protein>
    <recommendedName>
        <fullName evidence="8">Glutamate 5-kinase</fullName>
        <ecNumber evidence="8">2.7.2.11</ecNumber>
    </recommendedName>
    <alternativeName>
        <fullName evidence="8">Gamma-glutamyl kinase</fullName>
        <shortName evidence="8">GK</shortName>
    </alternativeName>
</protein>
<dbReference type="HAMAP" id="MF_00456">
    <property type="entry name" value="ProB"/>
    <property type="match status" value="1"/>
</dbReference>
<comment type="similarity">
    <text evidence="8">Belongs to the glutamate 5-kinase family.</text>
</comment>
<evidence type="ECO:0000256" key="7">
    <source>
        <dbReference type="ARBA" id="ARBA00022840"/>
    </source>
</evidence>
<keyword evidence="4 8" id="KW-0808">Transferase</keyword>
<dbReference type="SUPFAM" id="SSF88697">
    <property type="entry name" value="PUA domain-like"/>
    <property type="match status" value="1"/>
</dbReference>
<dbReference type="PANTHER" id="PTHR43654">
    <property type="entry name" value="GLUTAMATE 5-KINASE"/>
    <property type="match status" value="1"/>
</dbReference>
<feature type="domain" description="PUA" evidence="9">
    <location>
        <begin position="277"/>
        <end position="360"/>
    </location>
</feature>
<dbReference type="GO" id="GO:0005829">
    <property type="term" value="C:cytosol"/>
    <property type="evidence" value="ECO:0007669"/>
    <property type="project" value="TreeGrafter"/>
</dbReference>
<dbReference type="InterPro" id="IPR036974">
    <property type="entry name" value="PUA_sf"/>
</dbReference>
<dbReference type="RefSeq" id="WP_004801946.1">
    <property type="nucleotide sequence ID" value="NZ_AUGJ01000003.1"/>
</dbReference>
<sequence>MRNIKDIKRIVVKAGSTSLCDDNGQINKEKILQLVLQISKLKRQGYTVVLVSSGAIAAGMGELGLDKKPKTLPEKQALAAIGQAHLMQIYEEVFQIFNMRCAQVLLNHDDFDDRQRLKNLSYTLHALLDYDVVPIINENDALAVEEIKFGDNDTLSALIVPAADAQLLILVSDIDGLYTANPHTHQNALFLDYVEFVDEKIISYADEGTSHIGTGGMATKIKAAKMVNDYGCHMCIVNSHKEDSILNALDHEGTWFNASQRLNAKMHWLAYRTKAKGSIIVDEGCKEALLKHTSLLPKGIIDVSGRFFNGQAVNIIDSDNHLIAKGLVNYSSDEIKLIKGLKTSEIENVLNYKDYDEVIHANNMYINRGNK</sequence>
<dbReference type="Gene3D" id="3.40.1160.10">
    <property type="entry name" value="Acetylglutamate kinase-like"/>
    <property type="match status" value="2"/>
</dbReference>
<feature type="binding site" evidence="8">
    <location>
        <begin position="172"/>
        <end position="173"/>
    </location>
    <ligand>
        <name>ATP</name>
        <dbReference type="ChEBI" id="CHEBI:30616"/>
    </ligand>
</feature>
<accession>M2NFT2</accession>
<dbReference type="eggNOG" id="COG0263">
    <property type="taxonomic scope" value="Bacteria"/>
</dbReference>
<dbReference type="Gene3D" id="2.30.130.10">
    <property type="entry name" value="PUA domain"/>
    <property type="match status" value="1"/>
</dbReference>
<dbReference type="PATRIC" id="fig|999415.3.peg.624"/>
<keyword evidence="7 8" id="KW-0067">ATP-binding</keyword>
<dbReference type="SMART" id="SM00359">
    <property type="entry name" value="PUA"/>
    <property type="match status" value="1"/>
</dbReference>
<keyword evidence="5 8" id="KW-0547">Nucleotide-binding</keyword>
<feature type="binding site" evidence="8">
    <location>
        <position position="152"/>
    </location>
    <ligand>
        <name>substrate</name>
    </ligand>
</feature>
<evidence type="ECO:0000256" key="8">
    <source>
        <dbReference type="HAMAP-Rule" id="MF_00456"/>
    </source>
</evidence>
<dbReference type="Pfam" id="PF01472">
    <property type="entry name" value="PUA"/>
    <property type="match status" value="1"/>
</dbReference>
<evidence type="ECO:0000259" key="9">
    <source>
        <dbReference type="SMART" id="SM00359"/>
    </source>
</evidence>
<dbReference type="InterPro" id="IPR001048">
    <property type="entry name" value="Asp/Glu/Uridylate_kinase"/>
</dbReference>
<evidence type="ECO:0000256" key="3">
    <source>
        <dbReference type="ARBA" id="ARBA00022650"/>
    </source>
</evidence>
<keyword evidence="6 8" id="KW-0418">Kinase</keyword>
<comment type="catalytic activity">
    <reaction evidence="8">
        <text>L-glutamate + ATP = L-glutamyl 5-phosphate + ADP</text>
        <dbReference type="Rhea" id="RHEA:14877"/>
        <dbReference type="ChEBI" id="CHEBI:29985"/>
        <dbReference type="ChEBI" id="CHEBI:30616"/>
        <dbReference type="ChEBI" id="CHEBI:58274"/>
        <dbReference type="ChEBI" id="CHEBI:456216"/>
        <dbReference type="EC" id="2.7.2.11"/>
    </reaction>
</comment>
<dbReference type="InterPro" id="IPR019797">
    <property type="entry name" value="Glutamate_5-kinase_CS"/>
</dbReference>
<dbReference type="UniPathway" id="UPA00098">
    <property type="reaction ID" value="UER00359"/>
</dbReference>
<keyword evidence="3 8" id="KW-0641">Proline biosynthesis</keyword>
<evidence type="ECO:0000256" key="4">
    <source>
        <dbReference type="ARBA" id="ARBA00022679"/>
    </source>
</evidence>
<dbReference type="InterPro" id="IPR041739">
    <property type="entry name" value="G5K_ProB"/>
</dbReference>
<keyword evidence="1 8" id="KW-0963">Cytoplasm</keyword>
<dbReference type="AlphaFoldDB" id="M2NFT2"/>
<dbReference type="NCBIfam" id="TIGR01027">
    <property type="entry name" value="proB"/>
    <property type="match status" value="1"/>
</dbReference>
<dbReference type="PIRSF" id="PIRSF000729">
    <property type="entry name" value="GK"/>
    <property type="match status" value="1"/>
</dbReference>
<dbReference type="Proteomes" id="UP000011758">
    <property type="component" value="Unassembled WGS sequence"/>
</dbReference>
<reference evidence="10 11" key="1">
    <citation type="submission" date="2013-02" db="EMBL/GenBank/DDBJ databases">
        <title>The Genome Sequence of Lactobacillus catenaformis F0143.</title>
        <authorList>
            <consortium name="The Broad Institute Genome Sequencing Platform"/>
            <person name="Earl A."/>
            <person name="Ward D."/>
            <person name="Feldgarden M."/>
            <person name="Gevers D."/>
            <person name="Izard J."/>
            <person name="Blanton J.M."/>
            <person name="Mathney J."/>
            <person name="Dewhirst F.E."/>
            <person name="Young S.K."/>
            <person name="Zeng Q."/>
            <person name="Gargeya S."/>
            <person name="Fitzgerald M."/>
            <person name="Haas B."/>
            <person name="Abouelleil A."/>
            <person name="Alvarado L."/>
            <person name="Arachchi H.M."/>
            <person name="Berlin A."/>
            <person name="Chapman S.B."/>
            <person name="Gearin G."/>
            <person name="Goldberg J."/>
            <person name="Griggs A."/>
            <person name="Gujja S."/>
            <person name="Hansen M."/>
            <person name="Heiman D."/>
            <person name="Howarth C."/>
            <person name="Larimer J."/>
            <person name="Lui A."/>
            <person name="MacDonald P.J.P."/>
            <person name="McCowen C."/>
            <person name="Montmayeur A."/>
            <person name="Murphy C."/>
            <person name="Neiman D."/>
            <person name="Pearson M."/>
            <person name="Priest M."/>
            <person name="Roberts A."/>
            <person name="Saif S."/>
            <person name="Shea T."/>
            <person name="Sisk P."/>
            <person name="Stolte C."/>
            <person name="Sykes S."/>
            <person name="Wortman J."/>
            <person name="Nusbaum C."/>
            <person name="Birren B."/>
        </authorList>
    </citation>
    <scope>NUCLEOTIDE SEQUENCE [LARGE SCALE GENOMIC DNA]</scope>
    <source>
        <strain evidence="10 11">OT 569</strain>
    </source>
</reference>
<dbReference type="CDD" id="cd21157">
    <property type="entry name" value="PUA_G5K"/>
    <property type="match status" value="1"/>
</dbReference>
<dbReference type="GO" id="GO:0003723">
    <property type="term" value="F:RNA binding"/>
    <property type="evidence" value="ECO:0007669"/>
    <property type="project" value="InterPro"/>
</dbReference>
<evidence type="ECO:0000313" key="10">
    <source>
        <dbReference type="EMBL" id="EMD17063.1"/>
    </source>
</evidence>
<dbReference type="FunFam" id="3.40.1160.10:FF:000018">
    <property type="entry name" value="Glutamate 5-kinase"/>
    <property type="match status" value="1"/>
</dbReference>
<dbReference type="GO" id="GO:0005524">
    <property type="term" value="F:ATP binding"/>
    <property type="evidence" value="ECO:0007669"/>
    <property type="project" value="UniProtKB-KW"/>
</dbReference>
<evidence type="ECO:0000313" key="11">
    <source>
        <dbReference type="Proteomes" id="UP000011758"/>
    </source>
</evidence>
<dbReference type="OrthoDB" id="9804434at2"/>
<dbReference type="Pfam" id="PF00696">
    <property type="entry name" value="AA_kinase"/>
    <property type="match status" value="1"/>
</dbReference>
<feature type="binding site" evidence="8">
    <location>
        <position position="13"/>
    </location>
    <ligand>
        <name>ATP</name>
        <dbReference type="ChEBI" id="CHEBI:30616"/>
    </ligand>
</feature>
<dbReference type="STRING" id="999415.HMPREF9943_00626"/>
<dbReference type="InterPro" id="IPR002478">
    <property type="entry name" value="PUA"/>
</dbReference>
<dbReference type="InterPro" id="IPR005715">
    <property type="entry name" value="Glu_5kinase/COase_Synthase"/>
</dbReference>
<comment type="pathway">
    <text evidence="8">Amino-acid biosynthesis; L-proline biosynthesis; L-glutamate 5-semialdehyde from L-glutamate: step 1/2.</text>
</comment>
<dbReference type="CDD" id="cd04242">
    <property type="entry name" value="AAK_G5K_ProB"/>
    <property type="match status" value="1"/>
</dbReference>
<dbReference type="InterPro" id="IPR036393">
    <property type="entry name" value="AceGlu_kinase-like_sf"/>
</dbReference>
<dbReference type="PROSITE" id="PS00902">
    <property type="entry name" value="GLUTAMATE_5_KINASE"/>
    <property type="match status" value="1"/>
</dbReference>
<dbReference type="EMBL" id="AGEJ01000011">
    <property type="protein sequence ID" value="EMD17063.1"/>
    <property type="molecule type" value="Genomic_DNA"/>
</dbReference>
<proteinExistence type="inferred from homology"/>
<dbReference type="PRINTS" id="PR00474">
    <property type="entry name" value="GLU5KINASE"/>
</dbReference>
<gene>
    <name evidence="8" type="primary">proB</name>
    <name evidence="10" type="ORF">HMPREF9943_00626</name>
</gene>
<dbReference type="InterPro" id="IPR015947">
    <property type="entry name" value="PUA-like_sf"/>
</dbReference>